<name>A0A978V3M7_ZIZJJ</name>
<protein>
    <submittedName>
        <fullName evidence="1">Uncharacterized protein</fullName>
    </submittedName>
</protein>
<dbReference type="EMBL" id="JAEACU010000007">
    <property type="protein sequence ID" value="KAH7521960.1"/>
    <property type="molecule type" value="Genomic_DNA"/>
</dbReference>
<evidence type="ECO:0000313" key="1">
    <source>
        <dbReference type="EMBL" id="KAH7521960.1"/>
    </source>
</evidence>
<accession>A0A978V3M7</accession>
<gene>
    <name evidence="1" type="ORF">FEM48_Zijuj07G0087400</name>
</gene>
<reference evidence="1" key="1">
    <citation type="journal article" date="2021" name="Front. Plant Sci.">
        <title>Chromosome-Scale Genome Assembly for Chinese Sour Jujube and Insights Into Its Genome Evolution and Domestication Signature.</title>
        <authorList>
            <person name="Shen L.-Y."/>
            <person name="Luo H."/>
            <person name="Wang X.-L."/>
            <person name="Wang X.-M."/>
            <person name="Qiu X.-J."/>
            <person name="Liu H."/>
            <person name="Zhou S.-S."/>
            <person name="Jia K.-H."/>
            <person name="Nie S."/>
            <person name="Bao Y.-T."/>
            <person name="Zhang R.-G."/>
            <person name="Yun Q.-Z."/>
            <person name="Chai Y.-H."/>
            <person name="Lu J.-Y."/>
            <person name="Li Y."/>
            <person name="Zhao S.-W."/>
            <person name="Mao J.-F."/>
            <person name="Jia S.-G."/>
            <person name="Mao Y.-M."/>
        </authorList>
    </citation>
    <scope>NUCLEOTIDE SEQUENCE</scope>
    <source>
        <strain evidence="1">AT0</strain>
        <tissue evidence="1">Leaf</tissue>
    </source>
</reference>
<evidence type="ECO:0000313" key="2">
    <source>
        <dbReference type="Proteomes" id="UP000813462"/>
    </source>
</evidence>
<comment type="caution">
    <text evidence="1">The sequence shown here is derived from an EMBL/GenBank/DDBJ whole genome shotgun (WGS) entry which is preliminary data.</text>
</comment>
<sequence length="108" mass="11196">MANETPNSDLEWNADILEIYEGSISYLQYVMAGVSARNRGVGLANLMPHGADANEHPAGVVDTIGVSDATEVADVAGVSDFTTAAVRSVDAGGLARDIVNMASNCPLM</sequence>
<proteinExistence type="predicted"/>
<dbReference type="Proteomes" id="UP000813462">
    <property type="component" value="Unassembled WGS sequence"/>
</dbReference>
<dbReference type="AlphaFoldDB" id="A0A978V3M7"/>
<organism evidence="1 2">
    <name type="scientific">Ziziphus jujuba var. spinosa</name>
    <dbReference type="NCBI Taxonomy" id="714518"/>
    <lineage>
        <taxon>Eukaryota</taxon>
        <taxon>Viridiplantae</taxon>
        <taxon>Streptophyta</taxon>
        <taxon>Embryophyta</taxon>
        <taxon>Tracheophyta</taxon>
        <taxon>Spermatophyta</taxon>
        <taxon>Magnoliopsida</taxon>
        <taxon>eudicotyledons</taxon>
        <taxon>Gunneridae</taxon>
        <taxon>Pentapetalae</taxon>
        <taxon>rosids</taxon>
        <taxon>fabids</taxon>
        <taxon>Rosales</taxon>
        <taxon>Rhamnaceae</taxon>
        <taxon>Paliureae</taxon>
        <taxon>Ziziphus</taxon>
    </lineage>
</organism>